<evidence type="ECO:0000313" key="3">
    <source>
        <dbReference type="EMBL" id="APZ94003.1"/>
    </source>
</evidence>
<gene>
    <name evidence="3" type="ORF">Fuma_03621</name>
</gene>
<dbReference type="AlphaFoldDB" id="A0A1P8WIY1"/>
<dbReference type="SUPFAM" id="SSF50037">
    <property type="entry name" value="C-terminal domain of transcriptional repressors"/>
    <property type="match status" value="1"/>
</dbReference>
<evidence type="ECO:0000259" key="2">
    <source>
        <dbReference type="SMART" id="SM00899"/>
    </source>
</evidence>
<dbReference type="EMBL" id="CP017641">
    <property type="protein sequence ID" value="APZ94003.1"/>
    <property type="molecule type" value="Genomic_DNA"/>
</dbReference>
<reference evidence="3 4" key="1">
    <citation type="journal article" date="2016" name="Front. Microbiol.">
        <title>Fuerstia marisgermanicae gen. nov., sp. nov., an Unusual Member of the Phylum Planctomycetes from the German Wadden Sea.</title>
        <authorList>
            <person name="Kohn T."/>
            <person name="Heuer A."/>
            <person name="Jogler M."/>
            <person name="Vollmers J."/>
            <person name="Boedeker C."/>
            <person name="Bunk B."/>
            <person name="Rast P."/>
            <person name="Borchert D."/>
            <person name="Glockner I."/>
            <person name="Freese H.M."/>
            <person name="Klenk H.P."/>
            <person name="Overmann J."/>
            <person name="Kaster A.K."/>
            <person name="Rohde M."/>
            <person name="Wiegand S."/>
            <person name="Jogler C."/>
        </authorList>
    </citation>
    <scope>NUCLEOTIDE SEQUENCE [LARGE SCALE GENOMIC DNA]</scope>
    <source>
        <strain evidence="3 4">NH11</strain>
    </source>
</reference>
<sequence>MTTSKLSDLVNPGSFFVEDIEDRGDETVRLKRLGICENRRIDVLQTGDPMIVRVVGSRIGVSRSLARSIQVTSAVTEVVPAMVIEENALAGMA</sequence>
<name>A0A1P8WIY1_9PLAN</name>
<dbReference type="SMART" id="SM00899">
    <property type="entry name" value="FeoA"/>
    <property type="match status" value="1"/>
</dbReference>
<keyword evidence="4" id="KW-1185">Reference proteome</keyword>
<dbReference type="OrthoDB" id="290217at2"/>
<dbReference type="KEGG" id="fmr:Fuma_03621"/>
<evidence type="ECO:0000313" key="4">
    <source>
        <dbReference type="Proteomes" id="UP000187735"/>
    </source>
</evidence>
<dbReference type="InterPro" id="IPR038157">
    <property type="entry name" value="FeoA_core_dom"/>
</dbReference>
<dbReference type="Pfam" id="PF04023">
    <property type="entry name" value="FeoA"/>
    <property type="match status" value="1"/>
</dbReference>
<dbReference type="Proteomes" id="UP000187735">
    <property type="component" value="Chromosome"/>
</dbReference>
<dbReference type="Gene3D" id="2.30.30.90">
    <property type="match status" value="1"/>
</dbReference>
<feature type="domain" description="Ferrous iron transporter FeoA-like" evidence="2">
    <location>
        <begin position="4"/>
        <end position="73"/>
    </location>
</feature>
<accession>A0A1P8WIY1</accession>
<dbReference type="GO" id="GO:0046914">
    <property type="term" value="F:transition metal ion binding"/>
    <property type="evidence" value="ECO:0007669"/>
    <property type="project" value="InterPro"/>
</dbReference>
<evidence type="ECO:0000256" key="1">
    <source>
        <dbReference type="ARBA" id="ARBA00023004"/>
    </source>
</evidence>
<keyword evidence="1" id="KW-0408">Iron</keyword>
<organism evidence="3 4">
    <name type="scientific">Fuerstiella marisgermanici</name>
    <dbReference type="NCBI Taxonomy" id="1891926"/>
    <lineage>
        <taxon>Bacteria</taxon>
        <taxon>Pseudomonadati</taxon>
        <taxon>Planctomycetota</taxon>
        <taxon>Planctomycetia</taxon>
        <taxon>Planctomycetales</taxon>
        <taxon>Planctomycetaceae</taxon>
        <taxon>Fuerstiella</taxon>
    </lineage>
</organism>
<proteinExistence type="predicted"/>
<dbReference type="InterPro" id="IPR007167">
    <property type="entry name" value="Fe-transptr_FeoA-like"/>
</dbReference>
<protein>
    <submittedName>
        <fullName evidence="3">FeoA domain protein</fullName>
    </submittedName>
</protein>
<dbReference type="InterPro" id="IPR008988">
    <property type="entry name" value="Transcriptional_repressor_C"/>
</dbReference>
<dbReference type="RefSeq" id="WP_158521053.1">
    <property type="nucleotide sequence ID" value="NZ_CP017641.1"/>
</dbReference>